<name>A0A654ZQ37_MYCTX</name>
<evidence type="ECO:0000313" key="2">
    <source>
        <dbReference type="Proteomes" id="UP000039021"/>
    </source>
</evidence>
<organism evidence="1 2">
    <name type="scientific">Mycobacterium tuberculosis</name>
    <dbReference type="NCBI Taxonomy" id="1773"/>
    <lineage>
        <taxon>Bacteria</taxon>
        <taxon>Bacillati</taxon>
        <taxon>Actinomycetota</taxon>
        <taxon>Actinomycetes</taxon>
        <taxon>Mycobacteriales</taxon>
        <taxon>Mycobacteriaceae</taxon>
        <taxon>Mycobacterium</taxon>
        <taxon>Mycobacterium tuberculosis complex</taxon>
    </lineage>
</organism>
<accession>A0A654ZQ37</accession>
<dbReference type="AlphaFoldDB" id="A0A654ZQ37"/>
<proteinExistence type="predicted"/>
<comment type="caution">
    <text evidence="1">The sequence shown here is derived from an EMBL/GenBank/DDBJ whole genome shotgun (WGS) entry which is preliminary data.</text>
</comment>
<dbReference type="EMBL" id="CSBK01003931">
    <property type="protein sequence ID" value="CPB39174.1"/>
    <property type="molecule type" value="Genomic_DNA"/>
</dbReference>
<gene>
    <name evidence="1" type="ORF">ERS007739_05229</name>
</gene>
<dbReference type="Proteomes" id="UP000039021">
    <property type="component" value="Unassembled WGS sequence"/>
</dbReference>
<protein>
    <submittedName>
        <fullName evidence="1">Uncharacterized protein</fullName>
    </submittedName>
</protein>
<evidence type="ECO:0000313" key="1">
    <source>
        <dbReference type="EMBL" id="CPB39174.1"/>
    </source>
</evidence>
<sequence length="62" mass="6654">MPAYTGSWLVYSAPWQSGRDTVTGEESIDVIGLPGCMDDEPITALTSEEFSSRALRRSSATG</sequence>
<reference evidence="2" key="1">
    <citation type="submission" date="2015-03" db="EMBL/GenBank/DDBJ databases">
        <authorList>
            <consortium name="Pathogen Informatics"/>
        </authorList>
    </citation>
    <scope>NUCLEOTIDE SEQUENCE [LARGE SCALE GENOMIC DNA]</scope>
    <source>
        <strain evidence="2">N09902308</strain>
    </source>
</reference>